<dbReference type="PANTHER" id="PTHR15114:SF1">
    <property type="entry name" value="REPLICATION PROTEIN A 14 KDA SUBUNIT"/>
    <property type="match status" value="1"/>
</dbReference>
<dbReference type="PANTHER" id="PTHR15114">
    <property type="entry name" value="REPLICATION PROTEIN A3"/>
    <property type="match status" value="1"/>
</dbReference>
<evidence type="ECO:0000313" key="4">
    <source>
        <dbReference type="EMBL" id="KAF7993821.1"/>
    </source>
</evidence>
<accession>A0A834XVZ6</accession>
<dbReference type="GO" id="GO:0003697">
    <property type="term" value="F:single-stranded DNA binding"/>
    <property type="evidence" value="ECO:0007669"/>
    <property type="project" value="TreeGrafter"/>
</dbReference>
<comment type="caution">
    <text evidence="4">The sequence shown here is derived from an EMBL/GenBank/DDBJ whole genome shotgun (WGS) entry which is preliminary data.</text>
</comment>
<dbReference type="GO" id="GO:0000724">
    <property type="term" value="P:double-strand break repair via homologous recombination"/>
    <property type="evidence" value="ECO:0007669"/>
    <property type="project" value="TreeGrafter"/>
</dbReference>
<evidence type="ECO:0008006" key="6">
    <source>
        <dbReference type="Google" id="ProtNLM"/>
    </source>
</evidence>
<dbReference type="GO" id="GO:0005662">
    <property type="term" value="C:DNA replication factor A complex"/>
    <property type="evidence" value="ECO:0007669"/>
    <property type="project" value="TreeGrafter"/>
</dbReference>
<comment type="subcellular location">
    <subcellularLocation>
        <location evidence="1">Nucleus</location>
    </subcellularLocation>
</comment>
<dbReference type="InterPro" id="IPR012340">
    <property type="entry name" value="NA-bd_OB-fold"/>
</dbReference>
<dbReference type="Proteomes" id="UP000639338">
    <property type="component" value="Unassembled WGS sequence"/>
</dbReference>
<organism evidence="4 5">
    <name type="scientific">Aphidius gifuensis</name>
    <name type="common">Parasitoid wasp</name>
    <dbReference type="NCBI Taxonomy" id="684658"/>
    <lineage>
        <taxon>Eukaryota</taxon>
        <taxon>Metazoa</taxon>
        <taxon>Ecdysozoa</taxon>
        <taxon>Arthropoda</taxon>
        <taxon>Hexapoda</taxon>
        <taxon>Insecta</taxon>
        <taxon>Pterygota</taxon>
        <taxon>Neoptera</taxon>
        <taxon>Endopterygota</taxon>
        <taxon>Hymenoptera</taxon>
        <taxon>Apocrita</taxon>
        <taxon>Ichneumonoidea</taxon>
        <taxon>Braconidae</taxon>
        <taxon>Aphidiinae</taxon>
        <taxon>Aphidius</taxon>
    </lineage>
</organism>
<dbReference type="OrthoDB" id="188186at2759"/>
<sequence>MSGIQRVRVNGRSLGRFINGQVTLIGTIAKFGSTRKHIELDSTDQMKINVSLKDEIQADIGAVVEVCGIANSKATIIADSYVVFDAEDAVDFDQEDYNDFLTILHVKVDQNRNLTEAFGYN</sequence>
<dbReference type="InterPro" id="IPR013970">
    <property type="entry name" value="Rfa2"/>
</dbReference>
<dbReference type="GO" id="GO:0006284">
    <property type="term" value="P:base-excision repair"/>
    <property type="evidence" value="ECO:0007669"/>
    <property type="project" value="TreeGrafter"/>
</dbReference>
<dbReference type="AlphaFoldDB" id="A0A834XVZ6"/>
<comment type="similarity">
    <text evidence="2">Belongs to the replication factor A protein 3 family.</text>
</comment>
<keyword evidence="3" id="KW-0539">Nucleus</keyword>
<evidence type="ECO:0000313" key="5">
    <source>
        <dbReference type="Proteomes" id="UP000639338"/>
    </source>
</evidence>
<dbReference type="Pfam" id="PF08661">
    <property type="entry name" value="Rep_fac-A_3"/>
    <property type="match status" value="1"/>
</dbReference>
<evidence type="ECO:0000256" key="1">
    <source>
        <dbReference type="ARBA" id="ARBA00004123"/>
    </source>
</evidence>
<dbReference type="SUPFAM" id="SSF50249">
    <property type="entry name" value="Nucleic acid-binding proteins"/>
    <property type="match status" value="1"/>
</dbReference>
<name>A0A834XVZ6_APHGI</name>
<dbReference type="GO" id="GO:0006298">
    <property type="term" value="P:mismatch repair"/>
    <property type="evidence" value="ECO:0007669"/>
    <property type="project" value="TreeGrafter"/>
</dbReference>
<dbReference type="GO" id="GO:0003684">
    <property type="term" value="F:damaged DNA binding"/>
    <property type="evidence" value="ECO:0007669"/>
    <property type="project" value="TreeGrafter"/>
</dbReference>
<dbReference type="GO" id="GO:0035861">
    <property type="term" value="C:site of double-strand break"/>
    <property type="evidence" value="ECO:0007669"/>
    <property type="project" value="TreeGrafter"/>
</dbReference>
<dbReference type="GO" id="GO:0006260">
    <property type="term" value="P:DNA replication"/>
    <property type="evidence" value="ECO:0007669"/>
    <property type="project" value="InterPro"/>
</dbReference>
<proteinExistence type="inferred from homology"/>
<protein>
    <recommendedName>
        <fullName evidence="6">Replication factor A protein 3</fullName>
    </recommendedName>
</protein>
<dbReference type="EMBL" id="JACMRX010000003">
    <property type="protein sequence ID" value="KAF7993821.1"/>
    <property type="molecule type" value="Genomic_DNA"/>
</dbReference>
<evidence type="ECO:0000256" key="3">
    <source>
        <dbReference type="ARBA" id="ARBA00023242"/>
    </source>
</evidence>
<evidence type="ECO:0000256" key="2">
    <source>
        <dbReference type="ARBA" id="ARBA00009761"/>
    </source>
</evidence>
<keyword evidence="5" id="KW-1185">Reference proteome</keyword>
<dbReference type="Gene3D" id="2.40.50.140">
    <property type="entry name" value="Nucleic acid-binding proteins"/>
    <property type="match status" value="1"/>
</dbReference>
<gene>
    <name evidence="4" type="ORF">HCN44_011090</name>
</gene>
<reference evidence="4 5" key="1">
    <citation type="submission" date="2020-08" db="EMBL/GenBank/DDBJ databases">
        <title>Aphidius gifuensis genome sequencing and assembly.</title>
        <authorList>
            <person name="Du Z."/>
        </authorList>
    </citation>
    <scope>NUCLEOTIDE SEQUENCE [LARGE SCALE GENOMIC DNA]</scope>
    <source>
        <strain evidence="4">YNYX2018</strain>
        <tissue evidence="4">Adults</tissue>
    </source>
</reference>
<dbReference type="GO" id="GO:0006289">
    <property type="term" value="P:nucleotide-excision repair"/>
    <property type="evidence" value="ECO:0007669"/>
    <property type="project" value="TreeGrafter"/>
</dbReference>